<dbReference type="InterPro" id="IPR009075">
    <property type="entry name" value="AcylCo_DH/oxidase_C"/>
</dbReference>
<feature type="domain" description="Acyl-CoA dehydrogenase/oxidase C-terminal" evidence="5">
    <location>
        <begin position="227"/>
        <end position="377"/>
    </location>
</feature>
<dbReference type="Pfam" id="PF02771">
    <property type="entry name" value="Acyl-CoA_dh_N"/>
    <property type="match status" value="1"/>
</dbReference>
<keyword evidence="9" id="KW-1185">Reference proteome</keyword>
<name>A0ABP8IHZ7_9BURK</name>
<evidence type="ECO:0000256" key="3">
    <source>
        <dbReference type="ARBA" id="ARBA00022630"/>
    </source>
</evidence>
<keyword evidence="3" id="KW-0285">Flavoprotein</keyword>
<dbReference type="InterPro" id="IPR009100">
    <property type="entry name" value="AcylCoA_DH/oxidase_NM_dom_sf"/>
</dbReference>
<dbReference type="InterPro" id="IPR006091">
    <property type="entry name" value="Acyl-CoA_Oxase/DH_mid-dom"/>
</dbReference>
<dbReference type="SUPFAM" id="SSF47203">
    <property type="entry name" value="Acyl-CoA dehydrogenase C-terminal domain-like"/>
    <property type="match status" value="1"/>
</dbReference>
<dbReference type="PANTHER" id="PTHR43884">
    <property type="entry name" value="ACYL-COA DEHYDROGENASE"/>
    <property type="match status" value="1"/>
</dbReference>
<dbReference type="RefSeq" id="WP_345542025.1">
    <property type="nucleotide sequence ID" value="NZ_BAABGJ010000081.1"/>
</dbReference>
<dbReference type="Pfam" id="PF02770">
    <property type="entry name" value="Acyl-CoA_dh_M"/>
    <property type="match status" value="1"/>
</dbReference>
<organism evidence="8 9">
    <name type="scientific">Variovorax defluvii</name>
    <dbReference type="NCBI Taxonomy" id="913761"/>
    <lineage>
        <taxon>Bacteria</taxon>
        <taxon>Pseudomonadati</taxon>
        <taxon>Pseudomonadota</taxon>
        <taxon>Betaproteobacteria</taxon>
        <taxon>Burkholderiales</taxon>
        <taxon>Comamonadaceae</taxon>
        <taxon>Variovorax</taxon>
    </lineage>
</organism>
<evidence type="ECO:0000256" key="2">
    <source>
        <dbReference type="ARBA" id="ARBA00009347"/>
    </source>
</evidence>
<dbReference type="Proteomes" id="UP001500975">
    <property type="component" value="Unassembled WGS sequence"/>
</dbReference>
<accession>A0ABP8IHZ7</accession>
<dbReference type="Gene3D" id="1.10.540.10">
    <property type="entry name" value="Acyl-CoA dehydrogenase/oxidase, N-terminal domain"/>
    <property type="match status" value="1"/>
</dbReference>
<proteinExistence type="inferred from homology"/>
<comment type="similarity">
    <text evidence="2">Belongs to the acyl-CoA dehydrogenase family.</text>
</comment>
<dbReference type="SUPFAM" id="SSF56645">
    <property type="entry name" value="Acyl-CoA dehydrogenase NM domain-like"/>
    <property type="match status" value="1"/>
</dbReference>
<keyword evidence="4" id="KW-0274">FAD</keyword>
<gene>
    <name evidence="8" type="ORF">GCM10023165_55130</name>
</gene>
<protein>
    <submittedName>
        <fullName evidence="8">Acyl-CoA dehydrogenase</fullName>
    </submittedName>
</protein>
<dbReference type="PROSITE" id="PS00072">
    <property type="entry name" value="ACYL_COA_DH_1"/>
    <property type="match status" value="1"/>
</dbReference>
<reference evidence="9" key="1">
    <citation type="journal article" date="2019" name="Int. J. Syst. Evol. Microbiol.">
        <title>The Global Catalogue of Microorganisms (GCM) 10K type strain sequencing project: providing services to taxonomists for standard genome sequencing and annotation.</title>
        <authorList>
            <consortium name="The Broad Institute Genomics Platform"/>
            <consortium name="The Broad Institute Genome Sequencing Center for Infectious Disease"/>
            <person name="Wu L."/>
            <person name="Ma J."/>
        </authorList>
    </citation>
    <scope>NUCLEOTIDE SEQUENCE [LARGE SCALE GENOMIC DNA]</scope>
    <source>
        <strain evidence="9">JCM 17804</strain>
    </source>
</reference>
<dbReference type="InterPro" id="IPR013786">
    <property type="entry name" value="AcylCoA_DH/ox_N"/>
</dbReference>
<evidence type="ECO:0000313" key="8">
    <source>
        <dbReference type="EMBL" id="GAA4359280.1"/>
    </source>
</evidence>
<evidence type="ECO:0000259" key="6">
    <source>
        <dbReference type="Pfam" id="PF02770"/>
    </source>
</evidence>
<evidence type="ECO:0000256" key="1">
    <source>
        <dbReference type="ARBA" id="ARBA00001974"/>
    </source>
</evidence>
<dbReference type="PANTHER" id="PTHR43884:SF12">
    <property type="entry name" value="ISOVALERYL-COA DEHYDROGENASE, MITOCHONDRIAL-RELATED"/>
    <property type="match status" value="1"/>
</dbReference>
<comment type="cofactor">
    <cofactor evidence="1">
        <name>FAD</name>
        <dbReference type="ChEBI" id="CHEBI:57692"/>
    </cofactor>
</comment>
<dbReference type="PROSITE" id="PS00073">
    <property type="entry name" value="ACYL_COA_DH_2"/>
    <property type="match status" value="1"/>
</dbReference>
<dbReference type="Gene3D" id="1.20.140.10">
    <property type="entry name" value="Butyryl-CoA Dehydrogenase, subunit A, domain 3"/>
    <property type="match status" value="1"/>
</dbReference>
<dbReference type="Pfam" id="PF00441">
    <property type="entry name" value="Acyl-CoA_dh_1"/>
    <property type="match status" value="1"/>
</dbReference>
<feature type="domain" description="Acyl-CoA dehydrogenase/oxidase N-terminal" evidence="7">
    <location>
        <begin position="4"/>
        <end position="113"/>
    </location>
</feature>
<feature type="domain" description="Acyl-CoA oxidase/dehydrogenase middle" evidence="6">
    <location>
        <begin position="119"/>
        <end position="215"/>
    </location>
</feature>
<dbReference type="InterPro" id="IPR006089">
    <property type="entry name" value="Acyl-CoA_DH_CS"/>
</dbReference>
<evidence type="ECO:0000259" key="7">
    <source>
        <dbReference type="Pfam" id="PF02771"/>
    </source>
</evidence>
<evidence type="ECO:0000313" key="9">
    <source>
        <dbReference type="Proteomes" id="UP001500975"/>
    </source>
</evidence>
<dbReference type="InterPro" id="IPR036250">
    <property type="entry name" value="AcylCo_DH-like_C"/>
</dbReference>
<dbReference type="InterPro" id="IPR046373">
    <property type="entry name" value="Acyl-CoA_Oxase/DH_mid-dom_sf"/>
</dbReference>
<comment type="caution">
    <text evidence="8">The sequence shown here is derived from an EMBL/GenBank/DDBJ whole genome shotgun (WGS) entry which is preliminary data.</text>
</comment>
<dbReference type="EMBL" id="BAABGJ010000081">
    <property type="protein sequence ID" value="GAA4359280.1"/>
    <property type="molecule type" value="Genomic_DNA"/>
</dbReference>
<evidence type="ECO:0000256" key="4">
    <source>
        <dbReference type="ARBA" id="ARBA00022827"/>
    </source>
</evidence>
<evidence type="ECO:0000259" key="5">
    <source>
        <dbReference type="Pfam" id="PF00441"/>
    </source>
</evidence>
<dbReference type="Gene3D" id="2.40.110.10">
    <property type="entry name" value="Butyryl-CoA Dehydrogenase, subunit A, domain 2"/>
    <property type="match status" value="1"/>
</dbReference>
<dbReference type="InterPro" id="IPR037069">
    <property type="entry name" value="AcylCoA_DH/ox_N_sf"/>
</dbReference>
<dbReference type="PIRSF" id="PIRSF016578">
    <property type="entry name" value="HsaA"/>
    <property type="match status" value="1"/>
</dbReference>
<sequence>MKFTEEQIAFRDSVRRVVEKHVAPIAAEIDDTDRFPRELVDLFGELGLVQLLVPEQYGGPNGDLTMMCIAREEISRVSPACATLAGLNTMLAMPLLHFGTEEQRQRILPVLASKGIVTATAISEPQAGSDVSAITTRAVRQGDHYVLNGRKQWCSYGCEADYIMLYARTSDEPGSAGISAFLVEPKRMDGVSFGRHERKMGFRGAPNTPIFLDNVRVPMENLVGEEGKGFRASMRALDMNRPTIGAQCVGLAQGALDASVAYARERRQFSRSIADFQGIQFMLADMAMQVEAARGLVYQCAEAADCGDWKRLNYAASLAKCFASDMAMKVTTDAVQVFGGYGYTRDYPVERWMRDAKLTQIFEGTNQIQRLVIARDLLCA</sequence>